<feature type="domain" description="Radical SAM core" evidence="16">
    <location>
        <begin position="651"/>
        <end position="895"/>
    </location>
</feature>
<evidence type="ECO:0000256" key="13">
    <source>
        <dbReference type="SAM" id="MobiDB-lite"/>
    </source>
</evidence>
<evidence type="ECO:0000256" key="12">
    <source>
        <dbReference type="ARBA" id="ARBA00049466"/>
    </source>
</evidence>
<feature type="transmembrane region" description="Helical" evidence="14">
    <location>
        <begin position="250"/>
        <end position="267"/>
    </location>
</feature>
<evidence type="ECO:0000313" key="17">
    <source>
        <dbReference type="EMBL" id="KAJ4445579.1"/>
    </source>
</evidence>
<dbReference type="SUPFAM" id="SSF52218">
    <property type="entry name" value="Flavoproteins"/>
    <property type="match status" value="1"/>
</dbReference>
<keyword evidence="5" id="KW-0004">4Fe-4S</keyword>
<dbReference type="InterPro" id="IPR013917">
    <property type="entry name" value="tRNA_wybutosine-synth"/>
</dbReference>
<dbReference type="CDD" id="cd01335">
    <property type="entry name" value="Radical_SAM"/>
    <property type="match status" value="1"/>
</dbReference>
<evidence type="ECO:0000256" key="2">
    <source>
        <dbReference type="ARBA" id="ARBA00004797"/>
    </source>
</evidence>
<feature type="compositionally biased region" description="Polar residues" evidence="13">
    <location>
        <begin position="355"/>
        <end position="370"/>
    </location>
</feature>
<dbReference type="InterPro" id="IPR007197">
    <property type="entry name" value="rSAM"/>
</dbReference>
<dbReference type="Pfam" id="PF00258">
    <property type="entry name" value="Flavodoxin_1"/>
    <property type="match status" value="1"/>
</dbReference>
<dbReference type="Pfam" id="PF08608">
    <property type="entry name" value="Wyosine_form"/>
    <property type="match status" value="1"/>
</dbReference>
<keyword evidence="6" id="KW-0949">S-adenosyl-L-methionine</keyword>
<evidence type="ECO:0000256" key="1">
    <source>
        <dbReference type="ARBA" id="ARBA00001966"/>
    </source>
</evidence>
<evidence type="ECO:0000259" key="16">
    <source>
        <dbReference type="PROSITE" id="PS51918"/>
    </source>
</evidence>
<evidence type="ECO:0000259" key="15">
    <source>
        <dbReference type="PROSITE" id="PS50902"/>
    </source>
</evidence>
<evidence type="ECO:0000313" key="18">
    <source>
        <dbReference type="Proteomes" id="UP001148838"/>
    </source>
</evidence>
<dbReference type="SUPFAM" id="SSF102114">
    <property type="entry name" value="Radical SAM enzymes"/>
    <property type="match status" value="1"/>
</dbReference>
<comment type="cofactor">
    <cofactor evidence="1">
        <name>[4Fe-4S] cluster</name>
        <dbReference type="ChEBI" id="CHEBI:49883"/>
    </cofactor>
</comment>
<evidence type="ECO:0000256" key="14">
    <source>
        <dbReference type="SAM" id="Phobius"/>
    </source>
</evidence>
<organism evidence="17 18">
    <name type="scientific">Periplaneta americana</name>
    <name type="common">American cockroach</name>
    <name type="synonym">Blatta americana</name>
    <dbReference type="NCBI Taxonomy" id="6978"/>
    <lineage>
        <taxon>Eukaryota</taxon>
        <taxon>Metazoa</taxon>
        <taxon>Ecdysozoa</taxon>
        <taxon>Arthropoda</taxon>
        <taxon>Hexapoda</taxon>
        <taxon>Insecta</taxon>
        <taxon>Pterygota</taxon>
        <taxon>Neoptera</taxon>
        <taxon>Polyneoptera</taxon>
        <taxon>Dictyoptera</taxon>
        <taxon>Blattodea</taxon>
        <taxon>Blattoidea</taxon>
        <taxon>Blattidae</taxon>
        <taxon>Blattinae</taxon>
        <taxon>Periplaneta</taxon>
    </lineage>
</organism>
<evidence type="ECO:0000256" key="7">
    <source>
        <dbReference type="ARBA" id="ARBA00022694"/>
    </source>
</evidence>
<dbReference type="SFLD" id="SFLDF00284">
    <property type="entry name" value="tRNA_wybutosine-synthesizing"/>
    <property type="match status" value="1"/>
</dbReference>
<evidence type="ECO:0000256" key="10">
    <source>
        <dbReference type="ARBA" id="ARBA00023014"/>
    </source>
</evidence>
<evidence type="ECO:0000256" key="11">
    <source>
        <dbReference type="ARBA" id="ARBA00023239"/>
    </source>
</evidence>
<dbReference type="Gene3D" id="3.20.20.70">
    <property type="entry name" value="Aldolase class I"/>
    <property type="match status" value="1"/>
</dbReference>
<keyword evidence="7" id="KW-0819">tRNA processing</keyword>
<protein>
    <recommendedName>
        <fullName evidence="4">tRNA 4-demethylwyosine synthase (AdoMet-dependent)</fullName>
        <ecNumber evidence="4">4.1.3.44</ecNumber>
    </recommendedName>
</protein>
<dbReference type="PANTHER" id="PTHR13930">
    <property type="entry name" value="S-ADENOSYL-L-METHIONINE-DEPENDENT TRNA 4-DEMETHYLWYOSINE SYNTHASE"/>
    <property type="match status" value="1"/>
</dbReference>
<evidence type="ECO:0000256" key="6">
    <source>
        <dbReference type="ARBA" id="ARBA00022691"/>
    </source>
</evidence>
<dbReference type="EC" id="4.1.3.44" evidence="4"/>
<dbReference type="PROSITE" id="PS50902">
    <property type="entry name" value="FLAVODOXIN_LIKE"/>
    <property type="match status" value="1"/>
</dbReference>
<dbReference type="PROSITE" id="PS51918">
    <property type="entry name" value="RADICAL_SAM"/>
    <property type="match status" value="1"/>
</dbReference>
<proteinExistence type="inferred from homology"/>
<accession>A0ABQ8TI70</accession>
<dbReference type="InterPro" id="IPR001888">
    <property type="entry name" value="Transposase_1"/>
</dbReference>
<evidence type="ECO:0000256" key="4">
    <source>
        <dbReference type="ARBA" id="ARBA00012821"/>
    </source>
</evidence>
<dbReference type="PANTHER" id="PTHR13930:SF0">
    <property type="entry name" value="S-ADENOSYL-L-METHIONINE-DEPENDENT TRNA 4-DEMETHYLWYOSINE SYNTHASE TYW1-RELATED"/>
    <property type="match status" value="1"/>
</dbReference>
<evidence type="ECO:0000256" key="8">
    <source>
        <dbReference type="ARBA" id="ARBA00022723"/>
    </source>
</evidence>
<dbReference type="SFLD" id="SFLDG01071">
    <property type="entry name" value="tRNA_wybutosine-synthesizing"/>
    <property type="match status" value="1"/>
</dbReference>
<dbReference type="InterPro" id="IPR008254">
    <property type="entry name" value="Flavodoxin/NO_synth"/>
</dbReference>
<gene>
    <name evidence="17" type="ORF">ANN_12260</name>
</gene>
<keyword evidence="11" id="KW-0456">Lyase</keyword>
<dbReference type="Gene3D" id="3.30.420.10">
    <property type="entry name" value="Ribonuclease H-like superfamily/Ribonuclease H"/>
    <property type="match status" value="1"/>
</dbReference>
<name>A0ABQ8TI70_PERAM</name>
<evidence type="ECO:0000256" key="5">
    <source>
        <dbReference type="ARBA" id="ARBA00022485"/>
    </source>
</evidence>
<feature type="domain" description="Flavodoxin-like" evidence="15">
    <location>
        <begin position="361"/>
        <end position="529"/>
    </location>
</feature>
<dbReference type="EMBL" id="JAJSOF020000009">
    <property type="protein sequence ID" value="KAJ4445579.1"/>
    <property type="molecule type" value="Genomic_DNA"/>
</dbReference>
<dbReference type="SFLD" id="SFLDS00029">
    <property type="entry name" value="Radical_SAM"/>
    <property type="match status" value="1"/>
</dbReference>
<evidence type="ECO:0000256" key="3">
    <source>
        <dbReference type="ARBA" id="ARBA00010115"/>
    </source>
</evidence>
<dbReference type="Proteomes" id="UP001148838">
    <property type="component" value="Unassembled WGS sequence"/>
</dbReference>
<comment type="pathway">
    <text evidence="2">tRNA modification; wybutosine-tRNA(Phe) biosynthesis.</text>
</comment>
<dbReference type="InterPro" id="IPR013785">
    <property type="entry name" value="Aldolase_TIM"/>
</dbReference>
<keyword evidence="8" id="KW-0479">Metal-binding</keyword>
<dbReference type="Pfam" id="PF04055">
    <property type="entry name" value="Radical_SAM"/>
    <property type="match status" value="1"/>
</dbReference>
<keyword evidence="18" id="KW-1185">Reference proteome</keyword>
<dbReference type="InterPro" id="IPR029039">
    <property type="entry name" value="Flavoprotein-like_sf"/>
</dbReference>
<keyword evidence="10" id="KW-0411">Iron-sulfur</keyword>
<keyword evidence="9" id="KW-0408">Iron</keyword>
<dbReference type="Pfam" id="PF01359">
    <property type="entry name" value="Transposase_1"/>
    <property type="match status" value="1"/>
</dbReference>
<keyword evidence="14" id="KW-0472">Membrane</keyword>
<keyword evidence="14" id="KW-0812">Transmembrane</keyword>
<keyword evidence="14" id="KW-1133">Transmembrane helix</keyword>
<sequence>MAAHQRRVSSIVAGPKLLGVQLLLRGTFWTPPTLILGFWITGDESWVYGYDPETKRQSSQWKHPESPRQKKAWHVRSKIKVMLTVFFDVRGIVHHEYAPEGQTVTKEYYHDVLRRLRDAVRRKRPDMWTANNWHLHHDNASAHSSQLIHTFLAKHGITTVRQPPYSYSPDLAPCDFWLFPKLKTPLKGSRFESREEIMRNATTELNTIPKEDFQSCFRQWKDRWAKLFSIISHHSAVMLTILGIPLIGHLFVPTLVGVITVYVIWFLSTRKKVESGNIGDSLSVYEDSEKSAFTLNSIDSKPKRKVFGNKSGFADNDGEPSVDFNLKSNSVERQMNKLPQQQIVSSSYSKRKVFSNKQNEQLSSLSSENGPSKRMTRKKRCKGKAGCCSEKKKASKNIEGTVESVKVFYATISGSSETSGNSLCLFVLPTYTDGKPPESAVWFCKWLEEATNDFRIEKELLKGLKFAVFGLCNSEYNDHFNQVGKQVDEWLGDLHASRLIKLGVGDEARKVTKFGTVDADFEWWNDQLWKRVDKLNEGGKDCQCNETEQGKSSCDSDSGGTCSSDDDSLGQDSHETGVIDLEELGTYTNSLRLAQENKTNQTSKEMVTAPLRESLTKQGYRIVGTHSGVKLCRWTKSMLRGRGGCYKHTFYGIESHRCMETTPSLACANKCVFCWRHHSNPVGTEWRWKMDPPEDILKGSLDNHYNMIKQFKGVPGVLPERFAEGMDVKHCALSLVGEPIMYPEINNFVTLLHSKSISTFLVTNAQFPKELRDMSPVTQLYVSVDASTKSSLRKIDRPLFKDFWERFIDSLRALSEKGQRTVYRLTLVKAWNVEEMADYAKLVDIGNPDFIEVKGVTYCGTSKASTLSMENVPWHEEVMSFVKKLADLLPNYEIASEHEHSNCVLIAHKKFQVDGEWWTWIDYDKFQELVKQYYETGGKSTFTAEDYMCKTPRWAVYGSTERGFDPVEKRWHRKSLPRKDISGC</sequence>
<evidence type="ECO:0000256" key="9">
    <source>
        <dbReference type="ARBA" id="ARBA00023004"/>
    </source>
</evidence>
<comment type="caution">
    <text evidence="17">The sequence shown here is derived from an EMBL/GenBank/DDBJ whole genome shotgun (WGS) entry which is preliminary data.</text>
</comment>
<comment type="catalytic activity">
    <reaction evidence="12">
        <text>N(1)-methylguanosine(37) in tRNA(Phe) + pyruvate + S-adenosyl-L-methionine = 4-demethylwyosine(37) in tRNA(Phe) + 5'-deoxyadenosine + L-methionine + CO2 + H2O</text>
        <dbReference type="Rhea" id="RHEA:36347"/>
        <dbReference type="Rhea" id="RHEA-COMP:10164"/>
        <dbReference type="Rhea" id="RHEA-COMP:10165"/>
        <dbReference type="ChEBI" id="CHEBI:15361"/>
        <dbReference type="ChEBI" id="CHEBI:15377"/>
        <dbReference type="ChEBI" id="CHEBI:16526"/>
        <dbReference type="ChEBI" id="CHEBI:17319"/>
        <dbReference type="ChEBI" id="CHEBI:57844"/>
        <dbReference type="ChEBI" id="CHEBI:59789"/>
        <dbReference type="ChEBI" id="CHEBI:64315"/>
        <dbReference type="ChEBI" id="CHEBI:73542"/>
        <dbReference type="EC" id="4.1.3.44"/>
    </reaction>
</comment>
<comment type="similarity">
    <text evidence="3">Belongs to the TYW1 family.</text>
</comment>
<dbReference type="Gene3D" id="3.40.50.360">
    <property type="match status" value="1"/>
</dbReference>
<dbReference type="InterPro" id="IPR036397">
    <property type="entry name" value="RNaseH_sf"/>
</dbReference>
<dbReference type="InterPro" id="IPR034556">
    <property type="entry name" value="tRNA_wybutosine-synthase"/>
</dbReference>
<dbReference type="InterPro" id="IPR058240">
    <property type="entry name" value="rSAM_sf"/>
</dbReference>
<feature type="region of interest" description="Disordered" evidence="13">
    <location>
        <begin position="354"/>
        <end position="378"/>
    </location>
</feature>
<reference evidence="17 18" key="1">
    <citation type="journal article" date="2022" name="Allergy">
        <title>Genome assembly and annotation of Periplaneta americana reveal a comprehensive cockroach allergen profile.</title>
        <authorList>
            <person name="Wang L."/>
            <person name="Xiong Q."/>
            <person name="Saelim N."/>
            <person name="Wang L."/>
            <person name="Nong W."/>
            <person name="Wan A.T."/>
            <person name="Shi M."/>
            <person name="Liu X."/>
            <person name="Cao Q."/>
            <person name="Hui J.H.L."/>
            <person name="Sookrung N."/>
            <person name="Leung T.F."/>
            <person name="Tungtrongchitr A."/>
            <person name="Tsui S.K.W."/>
        </authorList>
    </citation>
    <scope>NUCLEOTIDE SEQUENCE [LARGE SCALE GENOMIC DNA]</scope>
    <source>
        <strain evidence="17">PWHHKU_190912</strain>
    </source>
</reference>